<evidence type="ECO:0000313" key="2">
    <source>
        <dbReference type="EMBL" id="CEM33091.1"/>
    </source>
</evidence>
<dbReference type="EMBL" id="CDMY01000770">
    <property type="protein sequence ID" value="CEM33091.1"/>
    <property type="molecule type" value="Genomic_DNA"/>
</dbReference>
<organism evidence="2 3">
    <name type="scientific">Vitrella brassicaformis (strain CCMP3155)</name>
    <dbReference type="NCBI Taxonomy" id="1169540"/>
    <lineage>
        <taxon>Eukaryota</taxon>
        <taxon>Sar</taxon>
        <taxon>Alveolata</taxon>
        <taxon>Colpodellida</taxon>
        <taxon>Vitrellaceae</taxon>
        <taxon>Vitrella</taxon>
    </lineage>
</organism>
<accession>A0A0G4GRC6</accession>
<feature type="compositionally biased region" description="Basic and acidic residues" evidence="1">
    <location>
        <begin position="1"/>
        <end position="15"/>
    </location>
</feature>
<dbReference type="AlphaFoldDB" id="A0A0G4GRC6"/>
<reference evidence="2 3" key="1">
    <citation type="submission" date="2014-11" db="EMBL/GenBank/DDBJ databases">
        <authorList>
            <person name="Zhu J."/>
            <person name="Qi W."/>
            <person name="Song R."/>
        </authorList>
    </citation>
    <scope>NUCLEOTIDE SEQUENCE [LARGE SCALE GENOMIC DNA]</scope>
</reference>
<feature type="region of interest" description="Disordered" evidence="1">
    <location>
        <begin position="1"/>
        <end position="97"/>
    </location>
</feature>
<dbReference type="VEuPathDB" id="CryptoDB:Vbra_18470"/>
<dbReference type="InParanoid" id="A0A0G4GRC6"/>
<keyword evidence="3" id="KW-1185">Reference proteome</keyword>
<proteinExistence type="predicted"/>
<name>A0A0G4GRC6_VITBC</name>
<feature type="compositionally biased region" description="Low complexity" evidence="1">
    <location>
        <begin position="17"/>
        <end position="27"/>
    </location>
</feature>
<dbReference type="Proteomes" id="UP000041254">
    <property type="component" value="Unassembled WGS sequence"/>
</dbReference>
<gene>
    <name evidence="2" type="ORF">Vbra_18470</name>
</gene>
<protein>
    <submittedName>
        <fullName evidence="2">Uncharacterized protein</fullName>
    </submittedName>
</protein>
<evidence type="ECO:0000313" key="3">
    <source>
        <dbReference type="Proteomes" id="UP000041254"/>
    </source>
</evidence>
<feature type="compositionally biased region" description="Low complexity" evidence="1">
    <location>
        <begin position="59"/>
        <end position="87"/>
    </location>
</feature>
<sequence length="97" mass="10152">MENDRQVERSRRDEEQAASAAAASTASAGGGGGVSERERNSKSQTRRASLASSWPPSPSICWSVCPTRRGSRRPPASIASSSAPSTERSGRCGSECP</sequence>
<evidence type="ECO:0000256" key="1">
    <source>
        <dbReference type="SAM" id="MobiDB-lite"/>
    </source>
</evidence>
<feature type="compositionally biased region" description="Polar residues" evidence="1">
    <location>
        <begin position="42"/>
        <end position="51"/>
    </location>
</feature>